<dbReference type="OrthoDB" id="434695at2759"/>
<protein>
    <submittedName>
        <fullName evidence="1">Uncharacterized protein</fullName>
    </submittedName>
</protein>
<sequence length="260" mass="27562">MDSIAYLEEAVEVSFSESIVARDDALAVLSAVPGLGPPDLCWLQKGRGAWSPGDDGVAAGSHGYYHHVLGGDVSSTGAIAGQFAELLAGIERPGLLAGLWSGSELSIQRGFYCCYDAISRTDLRCELCVPGGVVGEGHYPEALVTLNAVPTPPLPRDERELLMVVPPPEPQRNTTPQAKPYQPDLEAARALALEDGDTGGTSRLLAYLPGAVLLNREPADSGPWPDPSPNRITRAVLGAVYGQLQDIVGAIGWRQQQWQG</sequence>
<dbReference type="EMBL" id="KK100349">
    <property type="protein sequence ID" value="KIZ06622.1"/>
    <property type="molecule type" value="Genomic_DNA"/>
</dbReference>
<dbReference type="Pfam" id="PF09295">
    <property type="entry name" value="ChAPs"/>
    <property type="match status" value="1"/>
</dbReference>
<evidence type="ECO:0000313" key="1">
    <source>
        <dbReference type="EMBL" id="KIZ06622.1"/>
    </source>
</evidence>
<dbReference type="InterPro" id="IPR011990">
    <property type="entry name" value="TPR-like_helical_dom_sf"/>
</dbReference>
<dbReference type="PANTHER" id="PTHR31975:SF1">
    <property type="entry name" value="BUD SITE SELECTION PROTEIN 7-RELATED"/>
    <property type="match status" value="1"/>
</dbReference>
<dbReference type="Gene3D" id="1.25.40.10">
    <property type="entry name" value="Tetratricopeptide repeat domain"/>
    <property type="match status" value="1"/>
</dbReference>
<keyword evidence="2" id="KW-1185">Reference proteome</keyword>
<dbReference type="RefSeq" id="XP_013905641.1">
    <property type="nucleotide sequence ID" value="XM_014050187.1"/>
</dbReference>
<reference evidence="1 2" key="1">
    <citation type="journal article" date="2013" name="BMC Genomics">
        <title>Reconstruction of the lipid metabolism for the microalga Monoraphidium neglectum from its genome sequence reveals characteristics suitable for biofuel production.</title>
        <authorList>
            <person name="Bogen C."/>
            <person name="Al-Dilaimi A."/>
            <person name="Albersmeier A."/>
            <person name="Wichmann J."/>
            <person name="Grundmann M."/>
            <person name="Rupp O."/>
            <person name="Lauersen K.J."/>
            <person name="Blifernez-Klassen O."/>
            <person name="Kalinowski J."/>
            <person name="Goesmann A."/>
            <person name="Mussgnug J.H."/>
            <person name="Kruse O."/>
        </authorList>
    </citation>
    <scope>NUCLEOTIDE SEQUENCE [LARGE SCALE GENOMIC DNA]</scope>
    <source>
        <strain evidence="1 2">SAG 48.87</strain>
    </source>
</reference>
<dbReference type="Proteomes" id="UP000054498">
    <property type="component" value="Unassembled WGS sequence"/>
</dbReference>
<dbReference type="AlphaFoldDB" id="A0A0D2N2H8"/>
<evidence type="ECO:0000313" key="2">
    <source>
        <dbReference type="Proteomes" id="UP000054498"/>
    </source>
</evidence>
<dbReference type="PANTHER" id="PTHR31975">
    <property type="entry name" value="BUD SITE SELECTION PROTEIN 7-RELATED"/>
    <property type="match status" value="1"/>
</dbReference>
<dbReference type="KEGG" id="mng:MNEG_1324"/>
<proteinExistence type="predicted"/>
<dbReference type="GeneID" id="25730682"/>
<name>A0A0D2N2H8_9CHLO</name>
<dbReference type="GO" id="GO:0034044">
    <property type="term" value="C:exomer complex"/>
    <property type="evidence" value="ECO:0007669"/>
    <property type="project" value="UniProtKB-ARBA"/>
</dbReference>
<accession>A0A0D2N2H8</accession>
<dbReference type="GO" id="GO:0006893">
    <property type="term" value="P:Golgi to plasma membrane transport"/>
    <property type="evidence" value="ECO:0007669"/>
    <property type="project" value="TreeGrafter"/>
</dbReference>
<gene>
    <name evidence="1" type="ORF">MNEG_1324</name>
</gene>
<dbReference type="STRING" id="145388.A0A0D2N2H8"/>
<organism evidence="1 2">
    <name type="scientific">Monoraphidium neglectum</name>
    <dbReference type="NCBI Taxonomy" id="145388"/>
    <lineage>
        <taxon>Eukaryota</taxon>
        <taxon>Viridiplantae</taxon>
        <taxon>Chlorophyta</taxon>
        <taxon>core chlorophytes</taxon>
        <taxon>Chlorophyceae</taxon>
        <taxon>CS clade</taxon>
        <taxon>Sphaeropleales</taxon>
        <taxon>Selenastraceae</taxon>
        <taxon>Monoraphidium</taxon>
    </lineage>
</organism>
<dbReference type="InterPro" id="IPR015374">
    <property type="entry name" value="ChAPs"/>
</dbReference>